<evidence type="ECO:0000313" key="5">
    <source>
        <dbReference type="EMBL" id="GAA3385010.1"/>
    </source>
</evidence>
<dbReference type="InterPro" id="IPR033248">
    <property type="entry name" value="Transketolase_C"/>
</dbReference>
<evidence type="ECO:0000256" key="1">
    <source>
        <dbReference type="ARBA" id="ARBA00001964"/>
    </source>
</evidence>
<organism evidence="5 6">
    <name type="scientific">Cryptosporangium minutisporangium</name>
    <dbReference type="NCBI Taxonomy" id="113569"/>
    <lineage>
        <taxon>Bacteria</taxon>
        <taxon>Bacillati</taxon>
        <taxon>Actinomycetota</taxon>
        <taxon>Actinomycetes</taxon>
        <taxon>Cryptosporangiales</taxon>
        <taxon>Cryptosporangiaceae</taxon>
        <taxon>Cryptosporangium</taxon>
    </lineage>
</organism>
<reference evidence="6" key="1">
    <citation type="journal article" date="2019" name="Int. J. Syst. Evol. Microbiol.">
        <title>The Global Catalogue of Microorganisms (GCM) 10K type strain sequencing project: providing services to taxonomists for standard genome sequencing and annotation.</title>
        <authorList>
            <consortium name="The Broad Institute Genomics Platform"/>
            <consortium name="The Broad Institute Genome Sequencing Center for Infectious Disease"/>
            <person name="Wu L."/>
            <person name="Ma J."/>
        </authorList>
    </citation>
    <scope>NUCLEOTIDE SEQUENCE [LARGE SCALE GENOMIC DNA]</scope>
    <source>
        <strain evidence="6">JCM 9458</strain>
    </source>
</reference>
<dbReference type="PANTHER" id="PTHR43257:SF2">
    <property type="entry name" value="PYRUVATE DEHYDROGENASE E1 COMPONENT SUBUNIT BETA"/>
    <property type="match status" value="1"/>
</dbReference>
<comment type="caution">
    <text evidence="5">The sequence shown here is derived from an EMBL/GenBank/DDBJ whole genome shotgun (WGS) entry which is preliminary data.</text>
</comment>
<dbReference type="InterPro" id="IPR009014">
    <property type="entry name" value="Transketo_C/PFOR_II"/>
</dbReference>
<dbReference type="CDD" id="cd07036">
    <property type="entry name" value="TPP_PYR_E1-PDHc-beta_like"/>
    <property type="match status" value="1"/>
</dbReference>
<dbReference type="SMART" id="SM00861">
    <property type="entry name" value="Transket_pyr"/>
    <property type="match status" value="1"/>
</dbReference>
<evidence type="ECO:0000256" key="3">
    <source>
        <dbReference type="ARBA" id="ARBA00023052"/>
    </source>
</evidence>
<feature type="domain" description="Transketolase-like pyrimidine-binding" evidence="4">
    <location>
        <begin position="12"/>
        <end position="188"/>
    </location>
</feature>
<comment type="cofactor">
    <cofactor evidence="1">
        <name>thiamine diphosphate</name>
        <dbReference type="ChEBI" id="CHEBI:58937"/>
    </cofactor>
</comment>
<dbReference type="PANTHER" id="PTHR43257">
    <property type="entry name" value="PYRUVATE DEHYDROGENASE E1 COMPONENT BETA SUBUNIT"/>
    <property type="match status" value="1"/>
</dbReference>
<evidence type="ECO:0000259" key="4">
    <source>
        <dbReference type="SMART" id="SM00861"/>
    </source>
</evidence>
<dbReference type="Gene3D" id="3.40.50.920">
    <property type="match status" value="1"/>
</dbReference>
<evidence type="ECO:0000256" key="2">
    <source>
        <dbReference type="ARBA" id="ARBA00023002"/>
    </source>
</evidence>
<dbReference type="Pfam" id="PF02779">
    <property type="entry name" value="Transket_pyr"/>
    <property type="match status" value="1"/>
</dbReference>
<accession>A0ABP6SVC8</accession>
<keyword evidence="6" id="KW-1185">Reference proteome</keyword>
<evidence type="ECO:0000313" key="6">
    <source>
        <dbReference type="Proteomes" id="UP001501676"/>
    </source>
</evidence>
<dbReference type="InterPro" id="IPR029061">
    <property type="entry name" value="THDP-binding"/>
</dbReference>
<dbReference type="SUPFAM" id="SSF52922">
    <property type="entry name" value="TK C-terminal domain-like"/>
    <property type="match status" value="1"/>
</dbReference>
<proteinExistence type="predicted"/>
<name>A0ABP6SVC8_9ACTN</name>
<gene>
    <name evidence="5" type="ORF">GCM10020369_16860</name>
</gene>
<keyword evidence="2" id="KW-0560">Oxidoreductase</keyword>
<dbReference type="Proteomes" id="UP001501676">
    <property type="component" value="Unassembled WGS sequence"/>
</dbReference>
<dbReference type="SUPFAM" id="SSF52518">
    <property type="entry name" value="Thiamin diphosphate-binding fold (THDP-binding)"/>
    <property type="match status" value="1"/>
</dbReference>
<dbReference type="EMBL" id="BAAAYN010000011">
    <property type="protein sequence ID" value="GAA3385010.1"/>
    <property type="molecule type" value="Genomic_DNA"/>
</dbReference>
<sequence length="336" mass="34721">MTAVTETGTKTMTVLAALNAALDEALAEDERVFLLGEDLADPASGVNHVSSGLSTKHGADRVLNTPISEAAIAGAAIGAAIEGRLPVAEIMIMDFIGIAVDQIVNLAAKARFTSAGRTPCPVTIRTASFGGLGSGATHSQSLEAWFMHMPGIKVVVPSTPADAKGLLKAAIFDPDPVLFLETTALYGKRGPVPTGNHVVEFGKADIKRAGSDVTVVTYGRGVYDALDAATALEADGIDVEVLDLRTLVPLDMPAVLESVGRTARAVVAHYAVEFAGPGAEIAAQINTGLFGQLRAPVARVGSRFRPIPAAKDLEAAVYPNADRIAAAVRATVGYSK</sequence>
<dbReference type="Pfam" id="PF02780">
    <property type="entry name" value="Transketolase_C"/>
    <property type="match status" value="1"/>
</dbReference>
<dbReference type="Gene3D" id="3.40.50.970">
    <property type="match status" value="1"/>
</dbReference>
<protein>
    <submittedName>
        <fullName evidence="5">Alpha-ketoacid dehydrogenase subunit beta</fullName>
    </submittedName>
</protein>
<keyword evidence="3" id="KW-0786">Thiamine pyrophosphate</keyword>
<dbReference type="InterPro" id="IPR005475">
    <property type="entry name" value="Transketolase-like_Pyr-bd"/>
</dbReference>